<sequence length="160" mass="17859">MCGILFQVQSPSGESQQDTWSTLEKLNARRGHLTQLCNSSHDLGPSAQDTYRTTIPQHDTQDIELSFYGAVLHLRGDIVIRQPHVSQACGNVLIWNGEIFDGITVNVHQNDGQVLMDQLETVSFQSTSGQVHLNLFLKTMVKIEGPYAFVYFHASRIEGS</sequence>
<accession>A0A9P6MAE0</accession>
<evidence type="ECO:0000256" key="2">
    <source>
        <dbReference type="ARBA" id="ARBA00022888"/>
    </source>
</evidence>
<dbReference type="OrthoDB" id="10252281at2759"/>
<dbReference type="InterPro" id="IPR051857">
    <property type="entry name" value="Asn_synthetase_domain"/>
</dbReference>
<proteinExistence type="predicted"/>
<organism evidence="4 5">
    <name type="scientific">Modicella reniformis</name>
    <dbReference type="NCBI Taxonomy" id="1440133"/>
    <lineage>
        <taxon>Eukaryota</taxon>
        <taxon>Fungi</taxon>
        <taxon>Fungi incertae sedis</taxon>
        <taxon>Mucoromycota</taxon>
        <taxon>Mortierellomycotina</taxon>
        <taxon>Mortierellomycetes</taxon>
        <taxon>Mortierellales</taxon>
        <taxon>Mortierellaceae</taxon>
        <taxon>Modicella</taxon>
    </lineage>
</organism>
<name>A0A9P6MAE0_9FUNG</name>
<keyword evidence="2" id="KW-0061">Asparagine biosynthesis</keyword>
<evidence type="ECO:0000256" key="3">
    <source>
        <dbReference type="ARBA" id="ARBA00022962"/>
    </source>
</evidence>
<dbReference type="EMBL" id="JAAAHW010003360">
    <property type="protein sequence ID" value="KAF9984710.1"/>
    <property type="molecule type" value="Genomic_DNA"/>
</dbReference>
<evidence type="ECO:0000313" key="4">
    <source>
        <dbReference type="EMBL" id="KAF9984710.1"/>
    </source>
</evidence>
<protein>
    <submittedName>
        <fullName evidence="4">Uncharacterized protein</fullName>
    </submittedName>
</protein>
<dbReference type="PANTHER" id="PTHR45937:SF1">
    <property type="entry name" value="ASPARAGINE SYNTHETASE DOMAIN-CONTAINING PROTEIN 1"/>
    <property type="match status" value="1"/>
</dbReference>
<evidence type="ECO:0000256" key="1">
    <source>
        <dbReference type="ARBA" id="ARBA00022605"/>
    </source>
</evidence>
<keyword evidence="1" id="KW-0028">Amino-acid biosynthesis</keyword>
<dbReference type="Proteomes" id="UP000749646">
    <property type="component" value="Unassembled WGS sequence"/>
</dbReference>
<dbReference type="PANTHER" id="PTHR45937">
    <property type="entry name" value="ASPARAGINE SYNTHETASE DOMAIN-CONTAINING PROTEIN 1"/>
    <property type="match status" value="1"/>
</dbReference>
<comment type="caution">
    <text evidence="4">The sequence shown here is derived from an EMBL/GenBank/DDBJ whole genome shotgun (WGS) entry which is preliminary data.</text>
</comment>
<reference evidence="4" key="1">
    <citation type="journal article" date="2020" name="Fungal Divers.">
        <title>Resolving the Mortierellaceae phylogeny through synthesis of multi-gene phylogenetics and phylogenomics.</title>
        <authorList>
            <person name="Vandepol N."/>
            <person name="Liber J."/>
            <person name="Desiro A."/>
            <person name="Na H."/>
            <person name="Kennedy M."/>
            <person name="Barry K."/>
            <person name="Grigoriev I.V."/>
            <person name="Miller A.N."/>
            <person name="O'Donnell K."/>
            <person name="Stajich J.E."/>
            <person name="Bonito G."/>
        </authorList>
    </citation>
    <scope>NUCLEOTIDE SEQUENCE</scope>
    <source>
        <strain evidence="4">MES-2147</strain>
    </source>
</reference>
<keyword evidence="5" id="KW-1185">Reference proteome</keyword>
<dbReference type="InterPro" id="IPR029055">
    <property type="entry name" value="Ntn_hydrolases_N"/>
</dbReference>
<keyword evidence="3" id="KW-0315">Glutamine amidotransferase</keyword>
<dbReference type="GO" id="GO:0006529">
    <property type="term" value="P:asparagine biosynthetic process"/>
    <property type="evidence" value="ECO:0007669"/>
    <property type="project" value="UniProtKB-KW"/>
</dbReference>
<dbReference type="SUPFAM" id="SSF56235">
    <property type="entry name" value="N-terminal nucleophile aminohydrolases (Ntn hydrolases)"/>
    <property type="match status" value="1"/>
</dbReference>
<dbReference type="AlphaFoldDB" id="A0A9P6MAE0"/>
<gene>
    <name evidence="4" type="ORF">BGZ65_012792</name>
</gene>
<evidence type="ECO:0000313" key="5">
    <source>
        <dbReference type="Proteomes" id="UP000749646"/>
    </source>
</evidence>
<dbReference type="Gene3D" id="3.60.20.10">
    <property type="entry name" value="Glutamine Phosphoribosylpyrophosphate, subunit 1, domain 1"/>
    <property type="match status" value="1"/>
</dbReference>